<feature type="non-terminal residue" evidence="2">
    <location>
        <position position="1"/>
    </location>
</feature>
<keyword evidence="3" id="KW-1185">Reference proteome</keyword>
<dbReference type="Proteomes" id="UP000540952">
    <property type="component" value="Unassembled WGS sequence"/>
</dbReference>
<reference evidence="2 3" key="1">
    <citation type="submission" date="2019-09" db="EMBL/GenBank/DDBJ databases">
        <title>Bird 10,000 Genomes (B10K) Project - Family phase.</title>
        <authorList>
            <person name="Zhang G."/>
        </authorList>
    </citation>
    <scope>NUCLEOTIDE SEQUENCE [LARGE SCALE GENOMIC DNA]</scope>
    <source>
        <strain evidence="2">B10K-CU-031-13</strain>
        <tissue evidence="2">Muscle</tissue>
    </source>
</reference>
<accession>A0A7K4WEH8</accession>
<dbReference type="AlphaFoldDB" id="A0A7K4WEH8"/>
<sequence>IYLVDEGKAVDVVCLDLSKAFDTVSHSILPEKLAAHGLDRCTVHWVKNWLDGQAQRVVVNGIKSCWQLVITGVLQCSVLESVQFNIFIDYLDK</sequence>
<dbReference type="EMBL" id="VZRD01000134">
    <property type="protein sequence ID" value="NWR33122.1"/>
    <property type="molecule type" value="Genomic_DNA"/>
</dbReference>
<evidence type="ECO:0000259" key="1">
    <source>
        <dbReference type="Pfam" id="PF00078"/>
    </source>
</evidence>
<evidence type="ECO:0000313" key="3">
    <source>
        <dbReference type="Proteomes" id="UP000540952"/>
    </source>
</evidence>
<name>A0A7K4WEH8_9TYRA</name>
<evidence type="ECO:0000313" key="2">
    <source>
        <dbReference type="EMBL" id="NWR33122.1"/>
    </source>
</evidence>
<comment type="caution">
    <text evidence="2">The sequence shown here is derived from an EMBL/GenBank/DDBJ whole genome shotgun (WGS) entry which is preliminary data.</text>
</comment>
<dbReference type="InterPro" id="IPR000477">
    <property type="entry name" value="RT_dom"/>
</dbReference>
<proteinExistence type="predicted"/>
<gene>
    <name evidence="2" type="primary">Po23_0</name>
    <name evidence="2" type="ORF">TACRUB_R16000</name>
</gene>
<organism evidence="2 3">
    <name type="scientific">Tachuris rubrigastra</name>
    <dbReference type="NCBI Taxonomy" id="495162"/>
    <lineage>
        <taxon>Eukaryota</taxon>
        <taxon>Metazoa</taxon>
        <taxon>Chordata</taxon>
        <taxon>Craniata</taxon>
        <taxon>Vertebrata</taxon>
        <taxon>Euteleostomi</taxon>
        <taxon>Archelosauria</taxon>
        <taxon>Archosauria</taxon>
        <taxon>Dinosauria</taxon>
        <taxon>Saurischia</taxon>
        <taxon>Theropoda</taxon>
        <taxon>Coelurosauria</taxon>
        <taxon>Aves</taxon>
        <taxon>Neognathae</taxon>
        <taxon>Neoaves</taxon>
        <taxon>Telluraves</taxon>
        <taxon>Australaves</taxon>
        <taxon>Passeriformes</taxon>
        <taxon>Tyrannidae</taxon>
        <taxon>Tachuris</taxon>
    </lineage>
</organism>
<feature type="non-terminal residue" evidence="2">
    <location>
        <position position="93"/>
    </location>
</feature>
<feature type="domain" description="Reverse transcriptase" evidence="1">
    <location>
        <begin position="7"/>
        <end position="92"/>
    </location>
</feature>
<dbReference type="Pfam" id="PF00078">
    <property type="entry name" value="RVT_1"/>
    <property type="match status" value="1"/>
</dbReference>
<protein>
    <submittedName>
        <fullName evidence="2">PO23 protein</fullName>
    </submittedName>
</protein>
<dbReference type="PANTHER" id="PTHR33332">
    <property type="entry name" value="REVERSE TRANSCRIPTASE DOMAIN-CONTAINING PROTEIN"/>
    <property type="match status" value="1"/>
</dbReference>